<dbReference type="PANTHER" id="PTHR33279:SF2">
    <property type="entry name" value="SULFUR CARRIER PROTEIN TUSA"/>
    <property type="match status" value="1"/>
</dbReference>
<dbReference type="AlphaFoldDB" id="A0A1G9VC74"/>
<dbReference type="InterPro" id="IPR036868">
    <property type="entry name" value="TusA-like_sf"/>
</dbReference>
<sequence>MADQVDDLPSHDVELDTTGLYCPEPIMMMHSRVRDMQAGQVLKVIASDPATTRDIPKFCSFLGHELLNQREQDGGYLYFVRLG</sequence>
<accession>A0A1G9VC74</accession>
<gene>
    <name evidence="4" type="ORF">SAMN05192555_11779</name>
</gene>
<dbReference type="NCBIfam" id="NF001423">
    <property type="entry name" value="PRK00299.1"/>
    <property type="match status" value="1"/>
</dbReference>
<evidence type="ECO:0000313" key="5">
    <source>
        <dbReference type="Proteomes" id="UP000199107"/>
    </source>
</evidence>
<dbReference type="RefSeq" id="WP_089660272.1">
    <property type="nucleotide sequence ID" value="NZ_FNGH01000017.1"/>
</dbReference>
<dbReference type="CDD" id="cd03423">
    <property type="entry name" value="SirA"/>
    <property type="match status" value="1"/>
</dbReference>
<name>A0A1G9VC74_9GAMM</name>
<dbReference type="SUPFAM" id="SSF64307">
    <property type="entry name" value="SirA-like"/>
    <property type="match status" value="1"/>
</dbReference>
<evidence type="ECO:0000256" key="1">
    <source>
        <dbReference type="ARBA" id="ARBA00008984"/>
    </source>
</evidence>
<proteinExistence type="inferred from homology"/>
<evidence type="ECO:0000313" key="4">
    <source>
        <dbReference type="EMBL" id="SDM69731.1"/>
    </source>
</evidence>
<evidence type="ECO:0000259" key="3">
    <source>
        <dbReference type="PROSITE" id="PS01148"/>
    </source>
</evidence>
<dbReference type="EMBL" id="FNGH01000017">
    <property type="protein sequence ID" value="SDM69731.1"/>
    <property type="molecule type" value="Genomic_DNA"/>
</dbReference>
<dbReference type="Pfam" id="PF01206">
    <property type="entry name" value="TusA"/>
    <property type="match status" value="1"/>
</dbReference>
<dbReference type="OrthoDB" id="9797352at2"/>
<dbReference type="PROSITE" id="PS01148">
    <property type="entry name" value="UPF0033"/>
    <property type="match status" value="1"/>
</dbReference>
<dbReference type="GO" id="GO:0097163">
    <property type="term" value="F:sulfur carrier activity"/>
    <property type="evidence" value="ECO:0007669"/>
    <property type="project" value="InterPro"/>
</dbReference>
<keyword evidence="2" id="KW-0963">Cytoplasm</keyword>
<dbReference type="GO" id="GO:0002143">
    <property type="term" value="P:tRNA wobble position uridine thiolation"/>
    <property type="evidence" value="ECO:0007669"/>
    <property type="project" value="InterPro"/>
</dbReference>
<feature type="domain" description="UPF0033" evidence="3">
    <location>
        <begin position="15"/>
        <end position="39"/>
    </location>
</feature>
<keyword evidence="5" id="KW-1185">Reference proteome</keyword>
<dbReference type="Gene3D" id="3.30.110.40">
    <property type="entry name" value="TusA-like domain"/>
    <property type="match status" value="1"/>
</dbReference>
<evidence type="ECO:0000256" key="2">
    <source>
        <dbReference type="ARBA" id="ARBA00022490"/>
    </source>
</evidence>
<dbReference type="InterPro" id="IPR001455">
    <property type="entry name" value="TusA-like"/>
</dbReference>
<dbReference type="InterPro" id="IPR022931">
    <property type="entry name" value="Sulphur_carrier_TusA"/>
</dbReference>
<dbReference type="Proteomes" id="UP000199107">
    <property type="component" value="Unassembled WGS sequence"/>
</dbReference>
<dbReference type="PANTHER" id="PTHR33279">
    <property type="entry name" value="SULFUR CARRIER PROTEIN YEDF-RELATED"/>
    <property type="match status" value="1"/>
</dbReference>
<organism evidence="4 5">
    <name type="scientific">Franzmannia pantelleriensis</name>
    <dbReference type="NCBI Taxonomy" id="48727"/>
    <lineage>
        <taxon>Bacteria</taxon>
        <taxon>Pseudomonadati</taxon>
        <taxon>Pseudomonadota</taxon>
        <taxon>Gammaproteobacteria</taxon>
        <taxon>Oceanospirillales</taxon>
        <taxon>Halomonadaceae</taxon>
        <taxon>Franzmannia</taxon>
    </lineage>
</organism>
<reference evidence="5" key="1">
    <citation type="submission" date="2016-10" db="EMBL/GenBank/DDBJ databases">
        <authorList>
            <person name="Varghese N."/>
            <person name="Submissions S."/>
        </authorList>
    </citation>
    <scope>NUCLEOTIDE SEQUENCE [LARGE SCALE GENOMIC DNA]</scope>
    <source>
        <strain evidence="5">AAP</strain>
    </source>
</reference>
<protein>
    <submittedName>
        <fullName evidence="4">tRNA 2-thiouridine synthesizing protein A</fullName>
    </submittedName>
</protein>
<dbReference type="STRING" id="48727.SAMN05192555_11779"/>
<comment type="similarity">
    <text evidence="1">Belongs to the sulfur carrier protein TusA family.</text>
</comment>